<name>A0A8J4DPK1_9ACTN</name>
<dbReference type="InterPro" id="IPR045677">
    <property type="entry name" value="DUF6197"/>
</dbReference>
<dbReference type="EMBL" id="BOPF01000004">
    <property type="protein sequence ID" value="GIJ44517.1"/>
    <property type="molecule type" value="Genomic_DNA"/>
</dbReference>
<dbReference type="Proteomes" id="UP000619260">
    <property type="component" value="Unassembled WGS sequence"/>
</dbReference>
<evidence type="ECO:0000313" key="2">
    <source>
        <dbReference type="Proteomes" id="UP000619260"/>
    </source>
</evidence>
<accession>A0A8J4DPK1</accession>
<dbReference type="Pfam" id="PF19698">
    <property type="entry name" value="DUF6197"/>
    <property type="match status" value="1"/>
</dbReference>
<reference evidence="1" key="1">
    <citation type="submission" date="2021-01" db="EMBL/GenBank/DDBJ databases">
        <title>Whole genome shotgun sequence of Virgisporangium aliadipatigenens NBRC 105644.</title>
        <authorList>
            <person name="Komaki H."/>
            <person name="Tamura T."/>
        </authorList>
    </citation>
    <scope>NUCLEOTIDE SEQUENCE</scope>
    <source>
        <strain evidence="1">NBRC 105644</strain>
    </source>
</reference>
<keyword evidence="2" id="KW-1185">Reference proteome</keyword>
<sequence>MHPTQKPASTAVEETFNPAQALRGAALYLERHGWIPSDAYAWTATPPAFPAATARDAIAYAVLGAPIDTTDDYLDREAHGDFEYALGVFADFLYWTGNAVDHLDVDIADLDIYDVATRWNDAPDRTAEQVITALRDAADDFDSAMAKVIPTPAGQWRLVWVADGVA</sequence>
<proteinExistence type="predicted"/>
<comment type="caution">
    <text evidence="1">The sequence shown here is derived from an EMBL/GenBank/DDBJ whole genome shotgun (WGS) entry which is preliminary data.</text>
</comment>
<dbReference type="AlphaFoldDB" id="A0A8J4DPK1"/>
<protein>
    <submittedName>
        <fullName evidence="1">Uncharacterized protein</fullName>
    </submittedName>
</protein>
<evidence type="ECO:0000313" key="1">
    <source>
        <dbReference type="EMBL" id="GIJ44517.1"/>
    </source>
</evidence>
<gene>
    <name evidence="1" type="ORF">Val02_14030</name>
</gene>
<organism evidence="1 2">
    <name type="scientific">Virgisporangium aliadipatigenens</name>
    <dbReference type="NCBI Taxonomy" id="741659"/>
    <lineage>
        <taxon>Bacteria</taxon>
        <taxon>Bacillati</taxon>
        <taxon>Actinomycetota</taxon>
        <taxon>Actinomycetes</taxon>
        <taxon>Micromonosporales</taxon>
        <taxon>Micromonosporaceae</taxon>
        <taxon>Virgisporangium</taxon>
    </lineage>
</organism>